<reference evidence="5 6" key="1">
    <citation type="submission" date="2019-02" db="EMBL/GenBank/DDBJ databases">
        <title>Draft genome sequence of Muricauda sp. 176CP4-71.</title>
        <authorList>
            <person name="Park J.-S."/>
        </authorList>
    </citation>
    <scope>NUCLEOTIDE SEQUENCE [LARGE SCALE GENOMIC DNA]</scope>
    <source>
        <strain evidence="5 6">176CP4-71</strain>
    </source>
</reference>
<evidence type="ECO:0000256" key="3">
    <source>
        <dbReference type="ARBA" id="ARBA00023163"/>
    </source>
</evidence>
<dbReference type="PANTHER" id="PTHR43280:SF29">
    <property type="entry name" value="ARAC-FAMILY TRANSCRIPTIONAL REGULATOR"/>
    <property type="match status" value="1"/>
</dbReference>
<feature type="domain" description="HTH araC/xylS-type" evidence="4">
    <location>
        <begin position="42"/>
        <end position="144"/>
    </location>
</feature>
<keyword evidence="3" id="KW-0804">Transcription</keyword>
<sequence length="149" mass="17505">MRGLFFNLFSKAQHKSYHPTPVLVSKYEKSGLTMEQAMDIKEKIKWAFEKDKIYKDNDIGLNALSTHINRDRYKVSQVLNEHLTRNFYSLLNYYRIREAKHMLANNPEISVKAVMYEVGFNSKTCFYSAFKKETGLSPNDFRNLVKYAS</sequence>
<evidence type="ECO:0000256" key="1">
    <source>
        <dbReference type="ARBA" id="ARBA00023015"/>
    </source>
</evidence>
<dbReference type="OrthoDB" id="5492415at2"/>
<comment type="caution">
    <text evidence="5">The sequence shown here is derived from an EMBL/GenBank/DDBJ whole genome shotgun (WGS) entry which is preliminary data.</text>
</comment>
<keyword evidence="2" id="KW-0238">DNA-binding</keyword>
<dbReference type="InterPro" id="IPR009057">
    <property type="entry name" value="Homeodomain-like_sf"/>
</dbReference>
<dbReference type="InterPro" id="IPR018060">
    <property type="entry name" value="HTH_AraC"/>
</dbReference>
<dbReference type="PANTHER" id="PTHR43280">
    <property type="entry name" value="ARAC-FAMILY TRANSCRIPTIONAL REGULATOR"/>
    <property type="match status" value="1"/>
</dbReference>
<evidence type="ECO:0000313" key="6">
    <source>
        <dbReference type="Proteomes" id="UP000291981"/>
    </source>
</evidence>
<evidence type="ECO:0000313" key="5">
    <source>
        <dbReference type="EMBL" id="TAI49756.1"/>
    </source>
</evidence>
<accession>A0A4Q8QN74</accession>
<organism evidence="5 6">
    <name type="scientific">Flagellimonas allohymeniacidonis</name>
    <dbReference type="NCBI Taxonomy" id="2517819"/>
    <lineage>
        <taxon>Bacteria</taxon>
        <taxon>Pseudomonadati</taxon>
        <taxon>Bacteroidota</taxon>
        <taxon>Flavobacteriia</taxon>
        <taxon>Flavobacteriales</taxon>
        <taxon>Flavobacteriaceae</taxon>
        <taxon>Flagellimonas</taxon>
    </lineage>
</organism>
<keyword evidence="6" id="KW-1185">Reference proteome</keyword>
<dbReference type="RefSeq" id="WP_130612252.1">
    <property type="nucleotide sequence ID" value="NZ_SGIU01000001.1"/>
</dbReference>
<dbReference type="SUPFAM" id="SSF46689">
    <property type="entry name" value="Homeodomain-like"/>
    <property type="match status" value="1"/>
</dbReference>
<proteinExistence type="predicted"/>
<evidence type="ECO:0000259" key="4">
    <source>
        <dbReference type="PROSITE" id="PS01124"/>
    </source>
</evidence>
<dbReference type="GO" id="GO:0003700">
    <property type="term" value="F:DNA-binding transcription factor activity"/>
    <property type="evidence" value="ECO:0007669"/>
    <property type="project" value="InterPro"/>
</dbReference>
<dbReference type="EMBL" id="SGIU01000001">
    <property type="protein sequence ID" value="TAI49756.1"/>
    <property type="molecule type" value="Genomic_DNA"/>
</dbReference>
<evidence type="ECO:0000256" key="2">
    <source>
        <dbReference type="ARBA" id="ARBA00023125"/>
    </source>
</evidence>
<dbReference type="AlphaFoldDB" id="A0A4Q8QN74"/>
<dbReference type="GO" id="GO:0043565">
    <property type="term" value="F:sequence-specific DNA binding"/>
    <property type="evidence" value="ECO:0007669"/>
    <property type="project" value="InterPro"/>
</dbReference>
<name>A0A4Q8QN74_9FLAO</name>
<gene>
    <name evidence="5" type="ORF">EW142_08155</name>
</gene>
<dbReference type="PROSITE" id="PS01124">
    <property type="entry name" value="HTH_ARAC_FAMILY_2"/>
    <property type="match status" value="1"/>
</dbReference>
<keyword evidence="1" id="KW-0805">Transcription regulation</keyword>
<protein>
    <submittedName>
        <fullName evidence="5">AraC family transcriptional regulator</fullName>
    </submittedName>
</protein>
<dbReference type="Pfam" id="PF12833">
    <property type="entry name" value="HTH_18"/>
    <property type="match status" value="1"/>
</dbReference>
<dbReference type="Proteomes" id="UP000291981">
    <property type="component" value="Unassembled WGS sequence"/>
</dbReference>
<dbReference type="SMART" id="SM00342">
    <property type="entry name" value="HTH_ARAC"/>
    <property type="match status" value="1"/>
</dbReference>
<dbReference type="Gene3D" id="1.10.10.60">
    <property type="entry name" value="Homeodomain-like"/>
    <property type="match status" value="1"/>
</dbReference>